<dbReference type="GO" id="GO:0005548">
    <property type="term" value="F:phospholipid transporter activity"/>
    <property type="evidence" value="ECO:0007669"/>
    <property type="project" value="TreeGrafter"/>
</dbReference>
<protein>
    <submittedName>
        <fullName evidence="2">ABC transporter permease</fullName>
    </submittedName>
</protein>
<comment type="caution">
    <text evidence="2">The sequence shown here is derived from an EMBL/GenBank/DDBJ whole genome shotgun (WGS) entry which is preliminary data.</text>
</comment>
<evidence type="ECO:0000313" key="3">
    <source>
        <dbReference type="Proteomes" id="UP000604481"/>
    </source>
</evidence>
<evidence type="ECO:0000313" key="2">
    <source>
        <dbReference type="EMBL" id="MBE9609385.1"/>
    </source>
</evidence>
<dbReference type="EMBL" id="JADFUA010000004">
    <property type="protein sequence ID" value="MBE9609385.1"/>
    <property type="molecule type" value="Genomic_DNA"/>
</dbReference>
<keyword evidence="3" id="KW-1185">Reference proteome</keyword>
<dbReference type="InterPro" id="IPR030802">
    <property type="entry name" value="Permease_MalE"/>
</dbReference>
<dbReference type="GO" id="GO:0043190">
    <property type="term" value="C:ATP-binding cassette (ABC) transporter complex"/>
    <property type="evidence" value="ECO:0007669"/>
    <property type="project" value="InterPro"/>
</dbReference>
<feature type="transmembrane region" description="Helical" evidence="1">
    <location>
        <begin position="40"/>
        <end position="61"/>
    </location>
</feature>
<dbReference type="Pfam" id="PF02405">
    <property type="entry name" value="MlaE"/>
    <property type="match status" value="1"/>
</dbReference>
<keyword evidence="1" id="KW-0812">Transmembrane</keyword>
<feature type="transmembrane region" description="Helical" evidence="1">
    <location>
        <begin position="178"/>
        <end position="196"/>
    </location>
</feature>
<dbReference type="AlphaFoldDB" id="A0A8J7FHL4"/>
<sequence length="236" mass="25454">MQNTDVAIPVWGVFRRLGALRLPAVRRVLFKQIYFTANEAYLLIALIGFALGAIVVTLLHVQYGQSRDTALRLLGSLTFAELAPLLAALVMIARSSSAVASELANMRMHGEFRALRLMNIDIATYLLLPRLLGMALACMLLSACMALSALTAGLLVAAGSHVSYQLVTLERVLSWQPVLLLPAKSFSFGLVAAFLACRSGLSVAALPTEVPRATSMAVMHGMGSLFILDLLWALLR</sequence>
<feature type="transmembrane region" description="Helical" evidence="1">
    <location>
        <begin position="73"/>
        <end position="93"/>
    </location>
</feature>
<proteinExistence type="predicted"/>
<evidence type="ECO:0000256" key="1">
    <source>
        <dbReference type="SAM" id="Phobius"/>
    </source>
</evidence>
<organism evidence="2 3">
    <name type="scientific">Chitinilyticum piscinae</name>
    <dbReference type="NCBI Taxonomy" id="2866724"/>
    <lineage>
        <taxon>Bacteria</taxon>
        <taxon>Pseudomonadati</taxon>
        <taxon>Pseudomonadota</taxon>
        <taxon>Betaproteobacteria</taxon>
        <taxon>Neisseriales</taxon>
        <taxon>Chitinibacteraceae</taxon>
        <taxon>Chitinilyticum</taxon>
    </lineage>
</organism>
<name>A0A8J7FHL4_9NEIS</name>
<keyword evidence="1" id="KW-0472">Membrane</keyword>
<dbReference type="Proteomes" id="UP000604481">
    <property type="component" value="Unassembled WGS sequence"/>
</dbReference>
<feature type="transmembrane region" description="Helical" evidence="1">
    <location>
        <begin position="131"/>
        <end position="157"/>
    </location>
</feature>
<dbReference type="PANTHER" id="PTHR30188:SF4">
    <property type="entry name" value="PROTEIN TRIGALACTOSYLDIACYLGLYCEROL 1, CHLOROPLASTIC"/>
    <property type="match status" value="1"/>
</dbReference>
<dbReference type="RefSeq" id="WP_194115914.1">
    <property type="nucleotide sequence ID" value="NZ_JADFUA010000004.1"/>
</dbReference>
<reference evidence="2 3" key="1">
    <citation type="submission" date="2020-10" db="EMBL/GenBank/DDBJ databases">
        <title>The genome sequence of Chitinilyticum litopenaei 4Y14.</title>
        <authorList>
            <person name="Liu Y."/>
        </authorList>
    </citation>
    <scope>NUCLEOTIDE SEQUENCE [LARGE SCALE GENOMIC DNA]</scope>
    <source>
        <strain evidence="2 3">4Y14</strain>
    </source>
</reference>
<keyword evidence="1" id="KW-1133">Transmembrane helix</keyword>
<gene>
    <name evidence="2" type="ORF">INR99_08480</name>
</gene>
<dbReference type="PANTHER" id="PTHR30188">
    <property type="entry name" value="ABC TRANSPORTER PERMEASE PROTEIN-RELATED"/>
    <property type="match status" value="1"/>
</dbReference>
<feature type="transmembrane region" description="Helical" evidence="1">
    <location>
        <begin position="216"/>
        <end position="235"/>
    </location>
</feature>
<accession>A0A8J7FHL4</accession>